<comment type="caution">
    <text evidence="2">The sequence shown here is derived from an EMBL/GenBank/DDBJ whole genome shotgun (WGS) entry which is preliminary data.</text>
</comment>
<protein>
    <recommendedName>
        <fullName evidence="1">Methyltransferase domain-containing protein</fullName>
    </recommendedName>
</protein>
<dbReference type="CDD" id="cd02440">
    <property type="entry name" value="AdoMet_MTases"/>
    <property type="match status" value="1"/>
</dbReference>
<gene>
    <name evidence="2" type="ORF">GCM10017559_46140</name>
</gene>
<sequence length="254" mass="28656">MTTEAYVDLHAKIYDEFWSFYPARIARALLRLHQTVMPDTERRVLDVGCGTGIVAGRFLAEGYRITGLDLSKAMLERARERFTDAGDRVTLIHADATDFTVPVPVPFAFSTYDIPNHLRNLDQVGSYLRAVHRAVEPGGMFAFDLTTAKGLEAMNRIWIKDEKSAMFLFRGAMNQEEGRGFFRISGVVRADDGRYDRFESTIVNTAHPVGDVVDLMRDAGWNDCRVGTPDRPLTSPEHPEEEDRVLFVARKDPA</sequence>
<accession>A0ABP6KPL0</accession>
<dbReference type="Pfam" id="PF13649">
    <property type="entry name" value="Methyltransf_25"/>
    <property type="match status" value="1"/>
</dbReference>
<dbReference type="Proteomes" id="UP001499930">
    <property type="component" value="Unassembled WGS sequence"/>
</dbReference>
<dbReference type="SUPFAM" id="SSF53335">
    <property type="entry name" value="S-adenosyl-L-methionine-dependent methyltransferases"/>
    <property type="match status" value="1"/>
</dbReference>
<reference evidence="3" key="1">
    <citation type="journal article" date="2019" name="Int. J. Syst. Evol. Microbiol.">
        <title>The Global Catalogue of Microorganisms (GCM) 10K type strain sequencing project: providing services to taxonomists for standard genome sequencing and annotation.</title>
        <authorList>
            <consortium name="The Broad Institute Genomics Platform"/>
            <consortium name="The Broad Institute Genome Sequencing Center for Infectious Disease"/>
            <person name="Wu L."/>
            <person name="Ma J."/>
        </authorList>
    </citation>
    <scope>NUCLEOTIDE SEQUENCE [LARGE SCALE GENOMIC DNA]</scope>
    <source>
        <strain evidence="3">JCM 3106</strain>
    </source>
</reference>
<dbReference type="EMBL" id="BAAAWD010000013">
    <property type="protein sequence ID" value="GAA3017117.1"/>
    <property type="molecule type" value="Genomic_DNA"/>
</dbReference>
<dbReference type="InterPro" id="IPR041698">
    <property type="entry name" value="Methyltransf_25"/>
</dbReference>
<proteinExistence type="predicted"/>
<feature type="domain" description="Methyltransferase" evidence="1">
    <location>
        <begin position="44"/>
        <end position="139"/>
    </location>
</feature>
<dbReference type="RefSeq" id="WP_344898690.1">
    <property type="nucleotide sequence ID" value="NZ_BAAAWD010000013.1"/>
</dbReference>
<evidence type="ECO:0000313" key="3">
    <source>
        <dbReference type="Proteomes" id="UP001499930"/>
    </source>
</evidence>
<organism evidence="2 3">
    <name type="scientific">Streptosporangium longisporum</name>
    <dbReference type="NCBI Taxonomy" id="46187"/>
    <lineage>
        <taxon>Bacteria</taxon>
        <taxon>Bacillati</taxon>
        <taxon>Actinomycetota</taxon>
        <taxon>Actinomycetes</taxon>
        <taxon>Streptosporangiales</taxon>
        <taxon>Streptosporangiaceae</taxon>
        <taxon>Streptosporangium</taxon>
    </lineage>
</organism>
<dbReference type="InterPro" id="IPR029063">
    <property type="entry name" value="SAM-dependent_MTases_sf"/>
</dbReference>
<name>A0ABP6KPL0_9ACTN</name>
<keyword evidence="3" id="KW-1185">Reference proteome</keyword>
<dbReference type="Gene3D" id="2.20.25.110">
    <property type="entry name" value="S-adenosyl-L-methionine-dependent methyltransferases"/>
    <property type="match status" value="1"/>
</dbReference>
<dbReference type="InterPro" id="IPR050508">
    <property type="entry name" value="Methyltransf_Superfamily"/>
</dbReference>
<evidence type="ECO:0000313" key="2">
    <source>
        <dbReference type="EMBL" id="GAA3017117.1"/>
    </source>
</evidence>
<dbReference type="PANTHER" id="PTHR42912">
    <property type="entry name" value="METHYLTRANSFERASE"/>
    <property type="match status" value="1"/>
</dbReference>
<evidence type="ECO:0000259" key="1">
    <source>
        <dbReference type="Pfam" id="PF13649"/>
    </source>
</evidence>
<dbReference type="Gene3D" id="3.40.50.150">
    <property type="entry name" value="Vaccinia Virus protein VP39"/>
    <property type="match status" value="1"/>
</dbReference>